<dbReference type="Pfam" id="PF01321">
    <property type="entry name" value="Creatinase_N"/>
    <property type="match status" value="1"/>
</dbReference>
<proteinExistence type="inferred from homology"/>
<sequence length="557" mass="63129">MRENNVRNLLLTMYTPYMTTSNLIRHITGFTGSNAIVVLSLDDKHYFFTDPRYDIQAEKELNGGLFRIHTCVAFTKIFEYMKESGIDRIHYISDITPYTMVEGVAQGYCIPTDGSDILGDLIECDKQEVYVYREKFSGDSYKLKIARVLRELLKNNQEFKEDSVFLITSVENISWLLNIRDADDHNTVPAVLGKVLLFGDASLTVFIEGDFIDSSLDHELHSDPDINFVNKEDFNQQLNNSLFYDVTTIMCTDVRDKGQHINDPITRLRAIKSHVEIANFIHIHTIDSFVLTDFLLNYINLGTYSEMSASEHLLSLRSAHKLFIGNSFVSISACNGSSASIHYHPTKGKDKKVDRGVYLLDSGGHYLGGTTDVTRTILVGQYDVSEHFKQHATRLLQGFIDMHTCVFPCGTSGKVLDVLSRAPLWRLEYNYPHGTGHGIGNYLNVHEGPCGFSSSTELQANMVLTIEPGFYCSGKYGIRMENVVFVKECGNGWLKFEPLTWVPIDLRMFHLNTLSKEQLLWLSWYTREVLKRNSKLGLSGNAIQVLLSDLETISLII</sequence>
<dbReference type="InterPro" id="IPR032416">
    <property type="entry name" value="Peptidase_M24_C"/>
</dbReference>
<dbReference type="InterPro" id="IPR036005">
    <property type="entry name" value="Creatinase/aminopeptidase-like"/>
</dbReference>
<dbReference type="PROSITE" id="PS00491">
    <property type="entry name" value="PROLINE_PEPTIDASE"/>
    <property type="match status" value="1"/>
</dbReference>
<evidence type="ECO:0000259" key="7">
    <source>
        <dbReference type="Pfam" id="PF01321"/>
    </source>
</evidence>
<organism evidence="9 10">
    <name type="scientific">Candidatus Xenolissoclinum pacificiensis L6</name>
    <dbReference type="NCBI Taxonomy" id="1401685"/>
    <lineage>
        <taxon>Bacteria</taxon>
        <taxon>Pseudomonadati</taxon>
        <taxon>Pseudomonadota</taxon>
        <taxon>Alphaproteobacteria</taxon>
        <taxon>Rickettsiales</taxon>
        <taxon>Anaplasmataceae</taxon>
        <taxon>Candidatus Xenolissoclinum</taxon>
    </lineage>
</organism>
<name>W2V0Z4_9RICK</name>
<keyword evidence="2 5" id="KW-0479">Metal-binding</keyword>
<keyword evidence="10" id="KW-1185">Reference proteome</keyword>
<dbReference type="SUPFAM" id="SSF55920">
    <property type="entry name" value="Creatinase/aminopeptidase"/>
    <property type="match status" value="1"/>
</dbReference>
<keyword evidence="1" id="KW-0645">Protease</keyword>
<dbReference type="InterPro" id="IPR029149">
    <property type="entry name" value="Creatin/AminoP/Spt16_N"/>
</dbReference>
<accession>W2V0Z4</accession>
<dbReference type="PATRIC" id="fig|1401685.3.peg.746"/>
<comment type="similarity">
    <text evidence="5">Belongs to the peptidase M24B family.</text>
</comment>
<dbReference type="Gene3D" id="3.90.230.10">
    <property type="entry name" value="Creatinase/methionine aminopeptidase superfamily"/>
    <property type="match status" value="1"/>
</dbReference>
<dbReference type="SUPFAM" id="SSF53092">
    <property type="entry name" value="Creatinase/prolidase N-terminal domain"/>
    <property type="match status" value="1"/>
</dbReference>
<feature type="domain" description="Peptidase M24 C-terminal" evidence="8">
    <location>
        <begin position="492"/>
        <end position="534"/>
    </location>
</feature>
<dbReference type="Gene3D" id="3.40.350.10">
    <property type="entry name" value="Creatinase/prolidase N-terminal domain"/>
    <property type="match status" value="2"/>
</dbReference>
<dbReference type="GO" id="GO:0046872">
    <property type="term" value="F:metal ion binding"/>
    <property type="evidence" value="ECO:0007669"/>
    <property type="project" value="UniProtKB-KW"/>
</dbReference>
<comment type="caution">
    <text evidence="9">The sequence shown here is derived from an EMBL/GenBank/DDBJ whole genome shotgun (WGS) entry which is preliminary data.</text>
</comment>
<dbReference type="InterPro" id="IPR050422">
    <property type="entry name" value="X-Pro_aminopeptidase_P"/>
</dbReference>
<dbReference type="GO" id="GO:0004177">
    <property type="term" value="F:aminopeptidase activity"/>
    <property type="evidence" value="ECO:0007669"/>
    <property type="project" value="UniProtKB-KW"/>
</dbReference>
<evidence type="ECO:0000256" key="2">
    <source>
        <dbReference type="ARBA" id="ARBA00022723"/>
    </source>
</evidence>
<dbReference type="InterPro" id="IPR000587">
    <property type="entry name" value="Creatinase_N"/>
</dbReference>
<evidence type="ECO:0000256" key="3">
    <source>
        <dbReference type="ARBA" id="ARBA00022801"/>
    </source>
</evidence>
<evidence type="ECO:0000259" key="6">
    <source>
        <dbReference type="Pfam" id="PF00557"/>
    </source>
</evidence>
<keyword evidence="9" id="KW-0031">Aminopeptidase</keyword>
<keyword evidence="3" id="KW-0378">Hydrolase</keyword>
<dbReference type="PANTHER" id="PTHR43763:SF20">
    <property type="entry name" value="XAA-PRO AMINOPEPTIDASE APEPP"/>
    <property type="match status" value="1"/>
</dbReference>
<dbReference type="Pfam" id="PF16189">
    <property type="entry name" value="Creatinase_N_2"/>
    <property type="match status" value="1"/>
</dbReference>
<keyword evidence="4" id="KW-0482">Metalloprotease</keyword>
<evidence type="ECO:0000313" key="10">
    <source>
        <dbReference type="Proteomes" id="UP000018951"/>
    </source>
</evidence>
<dbReference type="EMBL" id="AXCJ01000008">
    <property type="protein sequence ID" value="ETO91123.1"/>
    <property type="molecule type" value="Genomic_DNA"/>
</dbReference>
<dbReference type="AlphaFoldDB" id="W2V0Z4"/>
<dbReference type="InterPro" id="IPR001131">
    <property type="entry name" value="Peptidase_M24B_aminopep-P_CS"/>
</dbReference>
<feature type="domain" description="Peptidase M24" evidence="6">
    <location>
        <begin position="298"/>
        <end position="488"/>
    </location>
</feature>
<dbReference type="PANTHER" id="PTHR43763">
    <property type="entry name" value="XAA-PRO AMINOPEPTIDASE 1"/>
    <property type="match status" value="1"/>
</dbReference>
<dbReference type="GO" id="GO:0008237">
    <property type="term" value="F:metallopeptidase activity"/>
    <property type="evidence" value="ECO:0007669"/>
    <property type="project" value="UniProtKB-KW"/>
</dbReference>
<dbReference type="Pfam" id="PF16188">
    <property type="entry name" value="Peptidase_M24_C"/>
    <property type="match status" value="1"/>
</dbReference>
<dbReference type="InterPro" id="IPR000994">
    <property type="entry name" value="Pept_M24"/>
</dbReference>
<evidence type="ECO:0000313" key="9">
    <source>
        <dbReference type="EMBL" id="ETO91123.1"/>
    </source>
</evidence>
<feature type="domain" description="Creatinase N-terminal" evidence="7">
    <location>
        <begin position="24"/>
        <end position="104"/>
    </location>
</feature>
<evidence type="ECO:0000256" key="5">
    <source>
        <dbReference type="RuleBase" id="RU000590"/>
    </source>
</evidence>
<protein>
    <submittedName>
        <fullName evidence="9">Aminopeptidase</fullName>
    </submittedName>
</protein>
<gene>
    <name evidence="9" type="ORF">P857_609</name>
</gene>
<evidence type="ECO:0000259" key="8">
    <source>
        <dbReference type="Pfam" id="PF16188"/>
    </source>
</evidence>
<evidence type="ECO:0000256" key="4">
    <source>
        <dbReference type="ARBA" id="ARBA00023049"/>
    </source>
</evidence>
<reference evidence="9 10" key="1">
    <citation type="journal article" date="2013" name="PLoS ONE">
        <title>Bacterial endosymbiosis in a chordate host: long-term co-evolution and conservation of secondary metabolism.</title>
        <authorList>
            <person name="Kwan J.C."/>
            <person name="Schmidt E.W."/>
        </authorList>
    </citation>
    <scope>NUCLEOTIDE SEQUENCE [LARGE SCALE GENOMIC DNA]</scope>
    <source>
        <strain evidence="10">L6</strain>
    </source>
</reference>
<dbReference type="Proteomes" id="UP000018951">
    <property type="component" value="Unassembled WGS sequence"/>
</dbReference>
<dbReference type="STRING" id="1401685.P857_609"/>
<dbReference type="Pfam" id="PF00557">
    <property type="entry name" value="Peptidase_M24"/>
    <property type="match status" value="1"/>
</dbReference>
<dbReference type="GO" id="GO:0006508">
    <property type="term" value="P:proteolysis"/>
    <property type="evidence" value="ECO:0007669"/>
    <property type="project" value="UniProtKB-KW"/>
</dbReference>
<evidence type="ECO:0000256" key="1">
    <source>
        <dbReference type="ARBA" id="ARBA00022670"/>
    </source>
</evidence>